<dbReference type="AlphaFoldDB" id="A0A239EZ04"/>
<name>A0A239EZ04_9BACT</name>
<dbReference type="Gene3D" id="1.10.3290.10">
    <property type="entry name" value="Fido-like domain"/>
    <property type="match status" value="1"/>
</dbReference>
<organism evidence="5 6">
    <name type="scientific">Granulicella rosea</name>
    <dbReference type="NCBI Taxonomy" id="474952"/>
    <lineage>
        <taxon>Bacteria</taxon>
        <taxon>Pseudomonadati</taxon>
        <taxon>Acidobacteriota</taxon>
        <taxon>Terriglobia</taxon>
        <taxon>Terriglobales</taxon>
        <taxon>Acidobacteriaceae</taxon>
        <taxon>Granulicella</taxon>
    </lineage>
</organism>
<evidence type="ECO:0000313" key="5">
    <source>
        <dbReference type="EMBL" id="SNS49508.1"/>
    </source>
</evidence>
<evidence type="ECO:0000256" key="1">
    <source>
        <dbReference type="PIRSR" id="PIRSR640198-1"/>
    </source>
</evidence>
<dbReference type="InterPro" id="IPR003812">
    <property type="entry name" value="Fido"/>
</dbReference>
<keyword evidence="6" id="KW-1185">Reference proteome</keyword>
<reference evidence="5 6" key="1">
    <citation type="submission" date="2017-06" db="EMBL/GenBank/DDBJ databases">
        <authorList>
            <person name="Kim H.J."/>
            <person name="Triplett B.A."/>
        </authorList>
    </citation>
    <scope>NUCLEOTIDE SEQUENCE [LARGE SCALE GENOMIC DNA]</scope>
    <source>
        <strain evidence="5 6">DSM 18704</strain>
    </source>
</reference>
<feature type="site" description="Important for autoinhibition of adenylyltransferase activity" evidence="3">
    <location>
        <position position="61"/>
    </location>
</feature>
<dbReference type="InterPro" id="IPR036597">
    <property type="entry name" value="Fido-like_dom_sf"/>
</dbReference>
<evidence type="ECO:0000256" key="2">
    <source>
        <dbReference type="PIRSR" id="PIRSR640198-2"/>
    </source>
</evidence>
<keyword evidence="2" id="KW-0547">Nucleotide-binding</keyword>
<dbReference type="InterPro" id="IPR040198">
    <property type="entry name" value="Fido_containing"/>
</dbReference>
<dbReference type="Pfam" id="PF02661">
    <property type="entry name" value="Fic"/>
    <property type="match status" value="1"/>
</dbReference>
<evidence type="ECO:0000259" key="4">
    <source>
        <dbReference type="PROSITE" id="PS51459"/>
    </source>
</evidence>
<dbReference type="PANTHER" id="PTHR13504:SF38">
    <property type="entry name" value="FIDO DOMAIN-CONTAINING PROTEIN"/>
    <property type="match status" value="1"/>
</dbReference>
<dbReference type="PANTHER" id="PTHR13504">
    <property type="entry name" value="FIDO DOMAIN-CONTAINING PROTEIN DDB_G0283145"/>
    <property type="match status" value="1"/>
</dbReference>
<dbReference type="RefSeq" id="WP_089407434.1">
    <property type="nucleotide sequence ID" value="NZ_FZOU01000001.1"/>
</dbReference>
<keyword evidence="2" id="KW-0067">ATP-binding</keyword>
<dbReference type="EMBL" id="FZOU01000001">
    <property type="protein sequence ID" value="SNS49508.1"/>
    <property type="molecule type" value="Genomic_DNA"/>
</dbReference>
<evidence type="ECO:0000256" key="3">
    <source>
        <dbReference type="PIRSR" id="PIRSR640198-3"/>
    </source>
</evidence>
<sequence length="369" mass="41403">MAAKDPGFQPVFSITPAIARGLMRIEAVKHAIEALPITPRVLANLRETARLYSTHYSTMIEGNLLTQEQVAQIIAEDQHFPGPERDQQEVRGYYAALDEVERLAGSKAGLTEKNVQSLHALVMGNGKSRAKPTPYRDEQNVIRDSRTSRIVYMPPEAKAVPELMAQMVEWINAKDELPVPLKAAIAHYQYATIHPYYDGNGRTARLLTTLILHLGGYGLKGLYALEEHYARDLKAYYEALTVGPSHNYHLGRAEADLTGWIAYFIEGMATSFEKVHAQAKKESQTGAADRSQLLRTLDAKQRKALTLFGQSREVTAKEIAELFGFQQRPAAALCQRWVTEGFLIIADPSKKARRYRLNDELEERVAGRR</sequence>
<accession>A0A239EZ04</accession>
<feature type="domain" description="Fido" evidence="4">
    <location>
        <begin position="110"/>
        <end position="266"/>
    </location>
</feature>
<gene>
    <name evidence="5" type="ORF">SAMN05421770_1011217</name>
</gene>
<dbReference type="PROSITE" id="PS51459">
    <property type="entry name" value="FIDO"/>
    <property type="match status" value="1"/>
</dbReference>
<feature type="active site" evidence="1">
    <location>
        <position position="194"/>
    </location>
</feature>
<dbReference type="SUPFAM" id="SSF140931">
    <property type="entry name" value="Fic-like"/>
    <property type="match status" value="1"/>
</dbReference>
<protein>
    <submittedName>
        <fullName evidence="5">Fic family protein</fullName>
    </submittedName>
</protein>
<dbReference type="Proteomes" id="UP000198356">
    <property type="component" value="Unassembled WGS sequence"/>
</dbReference>
<proteinExistence type="predicted"/>
<evidence type="ECO:0000313" key="6">
    <source>
        <dbReference type="Proteomes" id="UP000198356"/>
    </source>
</evidence>
<feature type="binding site" evidence="2">
    <location>
        <begin position="198"/>
        <end position="205"/>
    </location>
    <ligand>
        <name>ATP</name>
        <dbReference type="ChEBI" id="CHEBI:30616"/>
    </ligand>
</feature>
<dbReference type="OrthoDB" id="9813719at2"/>
<dbReference type="GO" id="GO:0005524">
    <property type="term" value="F:ATP binding"/>
    <property type="evidence" value="ECO:0007669"/>
    <property type="project" value="UniProtKB-KW"/>
</dbReference>